<dbReference type="RefSeq" id="WP_215822603.1">
    <property type="nucleotide sequence ID" value="NZ_JAGSOY010000230.1"/>
</dbReference>
<dbReference type="PROSITE" id="PS51257">
    <property type="entry name" value="PROKAR_LIPOPROTEIN"/>
    <property type="match status" value="1"/>
</dbReference>
<sequence length="213" mass="24404">MSDIAIKNAGNKKFFLRLLCILPFIFVLSSCTSKIIWEDKKLQESFSKHCKISGEKIYKEVNGNNIDGLFLDNASDLVLGLYKDKRKFHTIGFGPLSYKLLQTENIKFVEFYNYEKENKNDAGYLRMEAGSSATIPTNQIKSKYSVVSENIISRAEKEQGLMGERISIIEMNTKKIIAENIYFLNEKNGAFCGYAPEEYFSLIEFVKRSLSIH</sequence>
<evidence type="ECO:0008006" key="3">
    <source>
        <dbReference type="Google" id="ProtNLM"/>
    </source>
</evidence>
<evidence type="ECO:0000313" key="1">
    <source>
        <dbReference type="EMBL" id="MBU2714346.1"/>
    </source>
</evidence>
<dbReference type="EMBL" id="JAGSOY010000230">
    <property type="protein sequence ID" value="MBU2714346.1"/>
    <property type="molecule type" value="Genomic_DNA"/>
</dbReference>
<accession>A0ABS5ZLL8</accession>
<reference evidence="1 2" key="1">
    <citation type="submission" date="2021-04" db="EMBL/GenBank/DDBJ databases">
        <authorList>
            <person name="Pira H."/>
            <person name="Risdian C."/>
            <person name="Wink J."/>
        </authorList>
    </citation>
    <scope>NUCLEOTIDE SEQUENCE [LARGE SCALE GENOMIC DNA]</scope>
    <source>
        <strain evidence="1 2">WH53</strain>
    </source>
</reference>
<proteinExistence type="predicted"/>
<comment type="caution">
    <text evidence="1">The sequence shown here is derived from an EMBL/GenBank/DDBJ whole genome shotgun (WGS) entry which is preliminary data.</text>
</comment>
<keyword evidence="2" id="KW-1185">Reference proteome</keyword>
<dbReference type="Proteomes" id="UP000690515">
    <property type="component" value="Unassembled WGS sequence"/>
</dbReference>
<organism evidence="1 2">
    <name type="scientific">Zooshikella harenae</name>
    <dbReference type="NCBI Taxonomy" id="2827238"/>
    <lineage>
        <taxon>Bacteria</taxon>
        <taxon>Pseudomonadati</taxon>
        <taxon>Pseudomonadota</taxon>
        <taxon>Gammaproteobacteria</taxon>
        <taxon>Oceanospirillales</taxon>
        <taxon>Zooshikellaceae</taxon>
        <taxon>Zooshikella</taxon>
    </lineage>
</organism>
<name>A0ABS5ZLL8_9GAMM</name>
<evidence type="ECO:0000313" key="2">
    <source>
        <dbReference type="Proteomes" id="UP000690515"/>
    </source>
</evidence>
<protein>
    <recommendedName>
        <fullName evidence="3">Lipoprotein</fullName>
    </recommendedName>
</protein>
<gene>
    <name evidence="1" type="ORF">KCG35_25180</name>
</gene>